<dbReference type="RefSeq" id="WP_223419612.1">
    <property type="nucleotide sequence ID" value="NZ_JAIPME010000002.1"/>
</dbReference>
<dbReference type="InterPro" id="IPR013783">
    <property type="entry name" value="Ig-like_fold"/>
</dbReference>
<evidence type="ECO:0000259" key="8">
    <source>
        <dbReference type="Pfam" id="PF02837"/>
    </source>
</evidence>
<feature type="domain" description="Glycoside hydrolase family 2 catalytic" evidence="7">
    <location>
        <begin position="265"/>
        <end position="585"/>
    </location>
</feature>
<evidence type="ECO:0000256" key="3">
    <source>
        <dbReference type="ARBA" id="ARBA00016205"/>
    </source>
</evidence>
<evidence type="ECO:0000256" key="5">
    <source>
        <dbReference type="ARBA" id="ARBA00023295"/>
    </source>
</evidence>
<dbReference type="InterPro" id="IPR023232">
    <property type="entry name" value="Glyco_hydro_2_AS"/>
</dbReference>
<sequence length="594" mass="68942">MLYPIESKSRSLSFLDGSWDFVKGGKNLDLDIIKNEFHDARPMPVPSSYNDIYKDLREHFGWVYYRKEFYFHKTREDERIILRFDGVNQSAKVYLNGEFITEHEGGFLPFEIEISDKIQEENVLTLAVSNVINNSTLPVGIIKGREEDQDKNEPNFDFFNYTGIHRHVRIYTTPRSYIEDISLTNEIYDAKAVINYYLKVQGVEEDILIEIFDKDNKLVATGNKAKASLVIENPNLWDVKNPYLYKIRITYKEDIYYLDYGIRGVEVKGNQFLLNGKPFYFKGFGKHEDSIINGRGFNEVISHKDFALMKEMGANSFRTAHYPYAEETLRLADKLGFLVIDETTAVGLNGKFGGGANFKSDNVNIFDNEEGMAKRVFDHHKDVIRDLIARDKNYACVVMWSIANEPDSYSEGAYDYFKPLFDLAKKEDPQKRPTCLISVLAGDINLDVTRKLSDVICLNRYYGWYNDGPYLDKAMAAFRKELDNWKELGKPIIISEYGADAILGMRDYDDFPAMFSEDFQVLYYRENNKVIDQYPLVVGEHPWNFADFNTAQSIKRVNGNKKGLFSRDRQPKLAVGLFKERWTKMDDYIDKNKK</sequence>
<comment type="similarity">
    <text evidence="1">Belongs to the glycosyl hydrolase 2 family.</text>
</comment>
<dbReference type="Proteomes" id="UP000734271">
    <property type="component" value="Unassembled WGS sequence"/>
</dbReference>
<comment type="caution">
    <text evidence="9">The sequence shown here is derived from an EMBL/GenBank/DDBJ whole genome shotgun (WGS) entry which is preliminary data.</text>
</comment>
<dbReference type="Pfam" id="PF02837">
    <property type="entry name" value="Glyco_hydro_2_N"/>
    <property type="match status" value="1"/>
</dbReference>
<feature type="domain" description="Glycosyl hydrolases family 2 sugar binding" evidence="8">
    <location>
        <begin position="15"/>
        <end position="174"/>
    </location>
</feature>
<organism evidence="9 10">
    <name type="scientific">Anaerococcus murdochii</name>
    <dbReference type="NCBI Taxonomy" id="411577"/>
    <lineage>
        <taxon>Bacteria</taxon>
        <taxon>Bacillati</taxon>
        <taxon>Bacillota</taxon>
        <taxon>Tissierellia</taxon>
        <taxon>Tissierellales</taxon>
        <taxon>Peptoniphilaceae</taxon>
        <taxon>Anaerococcus</taxon>
    </lineage>
</organism>
<dbReference type="NCBIfam" id="NF007538">
    <property type="entry name" value="PRK10150.1"/>
    <property type="match status" value="1"/>
</dbReference>
<dbReference type="EMBL" id="JAIPME010000002">
    <property type="protein sequence ID" value="MBZ2386957.1"/>
    <property type="molecule type" value="Genomic_DNA"/>
</dbReference>
<gene>
    <name evidence="9" type="primary">uidA</name>
    <name evidence="9" type="ORF">K8P03_06645</name>
</gene>
<dbReference type="InterPro" id="IPR036156">
    <property type="entry name" value="Beta-gal/glucu_dom_sf"/>
</dbReference>
<name>A0ABS7SZG9_9FIRM</name>
<dbReference type="SUPFAM" id="SSF51445">
    <property type="entry name" value="(Trans)glycosidases"/>
    <property type="match status" value="1"/>
</dbReference>
<dbReference type="SUPFAM" id="SSF49785">
    <property type="entry name" value="Galactose-binding domain-like"/>
    <property type="match status" value="1"/>
</dbReference>
<dbReference type="Pfam" id="PF00703">
    <property type="entry name" value="Glyco_hydro_2"/>
    <property type="match status" value="1"/>
</dbReference>
<dbReference type="PANTHER" id="PTHR10066">
    <property type="entry name" value="BETA-GLUCURONIDASE"/>
    <property type="match status" value="1"/>
</dbReference>
<dbReference type="SUPFAM" id="SSF49303">
    <property type="entry name" value="beta-Galactosidase/glucuronidase domain"/>
    <property type="match status" value="1"/>
</dbReference>
<feature type="domain" description="Glycoside hydrolase family 2 immunoglobulin-like beta-sandwich" evidence="6">
    <location>
        <begin position="177"/>
        <end position="262"/>
    </location>
</feature>
<dbReference type="InterPro" id="IPR006102">
    <property type="entry name" value="Ig-like_GH2"/>
</dbReference>
<dbReference type="PROSITE" id="PS00608">
    <property type="entry name" value="GLYCOSYL_HYDROL_F2_2"/>
    <property type="match status" value="1"/>
</dbReference>
<keyword evidence="5 9" id="KW-0326">Glycosidase</keyword>
<dbReference type="InterPro" id="IPR006104">
    <property type="entry name" value="Glyco_hydro_2_N"/>
</dbReference>
<keyword evidence="4 9" id="KW-0378">Hydrolase</keyword>
<evidence type="ECO:0000313" key="9">
    <source>
        <dbReference type="EMBL" id="MBZ2386957.1"/>
    </source>
</evidence>
<evidence type="ECO:0000256" key="1">
    <source>
        <dbReference type="ARBA" id="ARBA00007401"/>
    </source>
</evidence>
<dbReference type="InterPro" id="IPR006101">
    <property type="entry name" value="Glyco_hydro_2"/>
</dbReference>
<dbReference type="GO" id="GO:0004566">
    <property type="term" value="F:beta-glucuronidase activity"/>
    <property type="evidence" value="ECO:0007669"/>
    <property type="project" value="UniProtKB-EC"/>
</dbReference>
<dbReference type="PANTHER" id="PTHR10066:SF67">
    <property type="entry name" value="BETA-GLUCURONIDASE"/>
    <property type="match status" value="1"/>
</dbReference>
<accession>A0ABS7SZG9</accession>
<dbReference type="PRINTS" id="PR00132">
    <property type="entry name" value="GLHYDRLASE2"/>
</dbReference>
<dbReference type="InterPro" id="IPR006103">
    <property type="entry name" value="Glyco_hydro_2_cat"/>
</dbReference>
<keyword evidence="10" id="KW-1185">Reference proteome</keyword>
<evidence type="ECO:0000259" key="6">
    <source>
        <dbReference type="Pfam" id="PF00703"/>
    </source>
</evidence>
<proteinExistence type="inferred from homology"/>
<dbReference type="Gene3D" id="2.60.40.10">
    <property type="entry name" value="Immunoglobulins"/>
    <property type="match status" value="1"/>
</dbReference>
<evidence type="ECO:0000256" key="4">
    <source>
        <dbReference type="ARBA" id="ARBA00022801"/>
    </source>
</evidence>
<evidence type="ECO:0000313" key="10">
    <source>
        <dbReference type="Proteomes" id="UP000734271"/>
    </source>
</evidence>
<dbReference type="EC" id="3.2.1.31" evidence="2"/>
<dbReference type="Pfam" id="PF02836">
    <property type="entry name" value="Glyco_hydro_2_C"/>
    <property type="match status" value="1"/>
</dbReference>
<dbReference type="Gene3D" id="2.60.120.260">
    <property type="entry name" value="Galactose-binding domain-like"/>
    <property type="match status" value="1"/>
</dbReference>
<evidence type="ECO:0000259" key="7">
    <source>
        <dbReference type="Pfam" id="PF02836"/>
    </source>
</evidence>
<evidence type="ECO:0000256" key="2">
    <source>
        <dbReference type="ARBA" id="ARBA00012761"/>
    </source>
</evidence>
<protein>
    <recommendedName>
        <fullName evidence="3">Beta-glucuronidase</fullName>
        <ecNumber evidence="2">3.2.1.31</ecNumber>
    </recommendedName>
</protein>
<dbReference type="Gene3D" id="3.20.20.80">
    <property type="entry name" value="Glycosidases"/>
    <property type="match status" value="1"/>
</dbReference>
<dbReference type="InterPro" id="IPR008979">
    <property type="entry name" value="Galactose-bd-like_sf"/>
</dbReference>
<dbReference type="InterPro" id="IPR017853">
    <property type="entry name" value="GH"/>
</dbReference>
<reference evidence="9 10" key="1">
    <citation type="submission" date="2021-08" db="EMBL/GenBank/DDBJ databases">
        <title>FDA dAtabase for Regulatory Grade micrObial Sequences (FDA-ARGOS): Supporting development and validation of Infectious Disease Dx tests.</title>
        <authorList>
            <person name="Sproer C."/>
            <person name="Gronow S."/>
            <person name="Severitt S."/>
            <person name="Schroder I."/>
            <person name="Tallon L."/>
            <person name="Sadzewicz L."/>
            <person name="Zhao X."/>
            <person name="Boylan J."/>
            <person name="Ott S."/>
            <person name="Bowen H."/>
            <person name="Vavikolanu K."/>
            <person name="Hazen T."/>
            <person name="Aluvathingal J."/>
            <person name="Nadendla S."/>
            <person name="Lowell S."/>
            <person name="Myers T."/>
            <person name="Yan Y."/>
            <person name="Sichtig H."/>
        </authorList>
    </citation>
    <scope>NUCLEOTIDE SEQUENCE [LARGE SCALE GENOMIC DNA]</scope>
    <source>
        <strain evidence="9 10">FDAARGOS_1460</strain>
    </source>
</reference>